<reference evidence="3" key="1">
    <citation type="submission" date="2021-01" db="EMBL/GenBank/DDBJ databases">
        <authorList>
            <person name="Corre E."/>
            <person name="Pelletier E."/>
            <person name="Niang G."/>
            <person name="Scheremetjew M."/>
            <person name="Finn R."/>
            <person name="Kale V."/>
            <person name="Holt S."/>
            <person name="Cochrane G."/>
            <person name="Meng A."/>
            <person name="Brown T."/>
            <person name="Cohen L."/>
        </authorList>
    </citation>
    <scope>NUCLEOTIDE SEQUENCE</scope>
    <source>
        <strain evidence="3">CCMP2222</strain>
    </source>
</reference>
<evidence type="ECO:0000313" key="3">
    <source>
        <dbReference type="EMBL" id="CAD9377661.1"/>
    </source>
</evidence>
<protein>
    <submittedName>
        <fullName evidence="3">Uncharacterized protein</fullName>
    </submittedName>
</protein>
<evidence type="ECO:0000256" key="2">
    <source>
        <dbReference type="SAM" id="Phobius"/>
    </source>
</evidence>
<keyword evidence="2" id="KW-0812">Transmembrane</keyword>
<evidence type="ECO:0000256" key="1">
    <source>
        <dbReference type="SAM" id="MobiDB-lite"/>
    </source>
</evidence>
<dbReference type="EMBL" id="HBGQ01013830">
    <property type="protein sequence ID" value="CAD9377661.1"/>
    <property type="molecule type" value="Transcribed_RNA"/>
</dbReference>
<sequence>MSRMAGNFTCMAAFGLMGLWIALLERHITMLWTKSLFVCFKITLQTVRFDKGTLGHAVHLAARQIDRVLQTHTERALGKWMQKELEMDEAILELCALDKLWSWCDNWVFVQYGSLVFVYLIYACVGSLLVAGVFMFFYTHCKPTHLGKLWIRICLTCAPLCACIAVSQYLTLTVWLGQGPINGYTSMRYGPGFFIALVLSLMTLAPLYLFEYLLNHEVAKKHGDDDIFLMNGAGIGPGYGANVGPGPGHGRGPLAPPPNGMQGYNPSPPQFGPPLSPRHGAMP</sequence>
<feature type="compositionally biased region" description="Pro residues" evidence="1">
    <location>
        <begin position="266"/>
        <end position="276"/>
    </location>
</feature>
<accession>A0A7S2AU48</accession>
<keyword evidence="2" id="KW-1133">Transmembrane helix</keyword>
<proteinExistence type="predicted"/>
<feature type="transmembrane region" description="Helical" evidence="2">
    <location>
        <begin position="149"/>
        <end position="170"/>
    </location>
</feature>
<feature type="transmembrane region" description="Helical" evidence="2">
    <location>
        <begin position="190"/>
        <end position="210"/>
    </location>
</feature>
<gene>
    <name evidence="3" type="ORF">AAND1436_LOCUS6808</name>
</gene>
<organism evidence="3">
    <name type="scientific">Alexandrium andersonii</name>
    <dbReference type="NCBI Taxonomy" id="327968"/>
    <lineage>
        <taxon>Eukaryota</taxon>
        <taxon>Sar</taxon>
        <taxon>Alveolata</taxon>
        <taxon>Dinophyceae</taxon>
        <taxon>Gonyaulacales</taxon>
        <taxon>Pyrocystaceae</taxon>
        <taxon>Alexandrium</taxon>
    </lineage>
</organism>
<feature type="region of interest" description="Disordered" evidence="1">
    <location>
        <begin position="246"/>
        <end position="283"/>
    </location>
</feature>
<dbReference type="AlphaFoldDB" id="A0A7S2AU48"/>
<feature type="transmembrane region" description="Helical" evidence="2">
    <location>
        <begin position="116"/>
        <end position="137"/>
    </location>
</feature>
<keyword evidence="2" id="KW-0472">Membrane</keyword>
<name>A0A7S2AU48_9DINO</name>